<sequence length="65" mass="7615">MLSLKTMHKLVLNSNVYQIKQPIQKDRYTLLFEKELEKSPSLTAISDGLTNNKFHIDYSMCAIRR</sequence>
<evidence type="ECO:0000313" key="3">
    <source>
        <dbReference type="Proteomes" id="UP000215828"/>
    </source>
</evidence>
<name>A0A256LCF4_9LACO</name>
<organism evidence="2 3">
    <name type="scientific">Lactobacillus taiwanensis</name>
    <dbReference type="NCBI Taxonomy" id="508451"/>
    <lineage>
        <taxon>Bacteria</taxon>
        <taxon>Bacillati</taxon>
        <taxon>Bacillota</taxon>
        <taxon>Bacilli</taxon>
        <taxon>Lactobacillales</taxon>
        <taxon>Lactobacillaceae</taxon>
        <taxon>Lactobacillus</taxon>
    </lineage>
</organism>
<reference evidence="3 4" key="3">
    <citation type="submission" date="2017-09" db="EMBL/GenBank/DDBJ databases">
        <title>Tripartite evolution among Lactobacillus johnsonii, Lactobacillus taiwanensis, Lactobacillus reuteri and their rodent host.</title>
        <authorList>
            <person name="Wang T."/>
            <person name="Knowles S."/>
            <person name="Cheng C."/>
        </authorList>
    </citation>
    <scope>NUCLEOTIDE SEQUENCE [LARGE SCALE GENOMIC DNA]</scope>
    <source>
        <strain evidence="2 3">609q</strain>
        <strain evidence="1 4">609u</strain>
    </source>
</reference>
<gene>
    <name evidence="1" type="ORF">CBF53_08610</name>
    <name evidence="2" type="ORF">CBF70_08045</name>
</gene>
<reference evidence="1 4" key="2">
    <citation type="submission" date="2017-05" db="EMBL/GenBank/DDBJ databases">
        <authorList>
            <person name="Lin X.B."/>
            <person name="Stothard P."/>
            <person name="Tasseva G."/>
            <person name="Walter J."/>
        </authorList>
    </citation>
    <scope>NUCLEOTIDE SEQUENCE [LARGE SCALE GENOMIC DNA]</scope>
    <source>
        <strain evidence="1 4">609u</strain>
    </source>
</reference>
<dbReference type="EMBL" id="NGNV01000044">
    <property type="protein sequence ID" value="OYR87490.1"/>
    <property type="molecule type" value="Genomic_DNA"/>
</dbReference>
<evidence type="ECO:0000313" key="2">
    <source>
        <dbReference type="EMBL" id="OYR91108.1"/>
    </source>
</evidence>
<dbReference type="Proteomes" id="UP000215828">
    <property type="component" value="Unassembled WGS sequence"/>
</dbReference>
<keyword evidence="4" id="KW-1185">Reference proteome</keyword>
<dbReference type="EMBL" id="NGNX01000033">
    <property type="protein sequence ID" value="OYR91108.1"/>
    <property type="molecule type" value="Genomic_DNA"/>
</dbReference>
<accession>A0A256LCF4</accession>
<protein>
    <submittedName>
        <fullName evidence="2">Uncharacterized protein</fullName>
    </submittedName>
</protein>
<reference evidence="2 3" key="1">
    <citation type="submission" date="2017-04" db="EMBL/GenBank/DDBJ databases">
        <authorList>
            <person name="Afonso C.L."/>
            <person name="Miller P.J."/>
            <person name="Scott M.A."/>
            <person name="Spackman E."/>
            <person name="Goraichik I."/>
            <person name="Dimitrov K.M."/>
            <person name="Suarez D.L."/>
            <person name="Swayne D.E."/>
        </authorList>
    </citation>
    <scope>NUCLEOTIDE SEQUENCE [LARGE SCALE GENOMIC DNA]</scope>
    <source>
        <strain evidence="2 3">609q</strain>
    </source>
</reference>
<comment type="caution">
    <text evidence="2">The sequence shown here is derived from an EMBL/GenBank/DDBJ whole genome shotgun (WGS) entry which is preliminary data.</text>
</comment>
<evidence type="ECO:0000313" key="4">
    <source>
        <dbReference type="Proteomes" id="UP000216316"/>
    </source>
</evidence>
<dbReference type="Proteomes" id="UP000216316">
    <property type="component" value="Unassembled WGS sequence"/>
</dbReference>
<proteinExistence type="predicted"/>
<evidence type="ECO:0000313" key="1">
    <source>
        <dbReference type="EMBL" id="OYR87490.1"/>
    </source>
</evidence>
<dbReference type="AlphaFoldDB" id="A0A256LCF4"/>
<dbReference type="RefSeq" id="WP_094496369.1">
    <property type="nucleotide sequence ID" value="NZ_NGNV01000044.1"/>
</dbReference>